<proteinExistence type="predicted"/>
<organism evidence="2 3">
    <name type="scientific">Leucobacter chromiiresistens</name>
    <dbReference type="NCBI Taxonomy" id="1079994"/>
    <lineage>
        <taxon>Bacteria</taxon>
        <taxon>Bacillati</taxon>
        <taxon>Actinomycetota</taxon>
        <taxon>Actinomycetes</taxon>
        <taxon>Micrococcales</taxon>
        <taxon>Microbacteriaceae</taxon>
        <taxon>Leucobacter</taxon>
    </lineage>
</organism>
<feature type="domain" description="DUF4333" evidence="1">
    <location>
        <begin position="2"/>
        <end position="62"/>
    </location>
</feature>
<gene>
    <name evidence="2" type="ORF">NS354_07270</name>
</gene>
<evidence type="ECO:0000259" key="1">
    <source>
        <dbReference type="Pfam" id="PF14230"/>
    </source>
</evidence>
<dbReference type="AlphaFoldDB" id="A0A147ENE6"/>
<dbReference type="Proteomes" id="UP000070810">
    <property type="component" value="Unassembled WGS sequence"/>
</dbReference>
<dbReference type="EMBL" id="LDRK01000038">
    <property type="protein sequence ID" value="KTR85853.1"/>
    <property type="molecule type" value="Genomic_DNA"/>
</dbReference>
<dbReference type="PATRIC" id="fig|1079994.3.peg.1577"/>
<sequence>MVGCSNSGPTEIKPADLETKVAALLKTEWKPEVTCPDAIKVEEGASTACSFVRNDGEAKDVKFPLDVVIVSVGDDGEPRFDVEIGYPDQG</sequence>
<accession>A0A147ENE6</accession>
<reference evidence="2 3" key="1">
    <citation type="journal article" date="2016" name="Front. Microbiol.">
        <title>Genomic Resource of Rice Seed Associated Bacteria.</title>
        <authorList>
            <person name="Midha S."/>
            <person name="Bansal K."/>
            <person name="Sharma S."/>
            <person name="Kumar N."/>
            <person name="Patil P.P."/>
            <person name="Chaudhry V."/>
            <person name="Patil P.B."/>
        </authorList>
    </citation>
    <scope>NUCLEOTIDE SEQUENCE [LARGE SCALE GENOMIC DNA]</scope>
    <source>
        <strain evidence="2 3">NS354</strain>
    </source>
</reference>
<name>A0A147ENE6_9MICO</name>
<keyword evidence="3" id="KW-1185">Reference proteome</keyword>
<evidence type="ECO:0000313" key="2">
    <source>
        <dbReference type="EMBL" id="KTR85853.1"/>
    </source>
</evidence>
<evidence type="ECO:0000313" key="3">
    <source>
        <dbReference type="Proteomes" id="UP000070810"/>
    </source>
</evidence>
<comment type="caution">
    <text evidence="2">The sequence shown here is derived from an EMBL/GenBank/DDBJ whole genome shotgun (WGS) entry which is preliminary data.</text>
</comment>
<protein>
    <recommendedName>
        <fullName evidence="1">DUF4333 domain-containing protein</fullName>
    </recommendedName>
</protein>
<dbReference type="Pfam" id="PF14230">
    <property type="entry name" value="DUF4333"/>
    <property type="match status" value="1"/>
</dbReference>
<dbReference type="InterPro" id="IPR025637">
    <property type="entry name" value="DUF4333"/>
</dbReference>